<evidence type="ECO:0000313" key="2">
    <source>
        <dbReference type="Proteomes" id="UP000886998"/>
    </source>
</evidence>
<dbReference type="Proteomes" id="UP000886998">
    <property type="component" value="Unassembled WGS sequence"/>
</dbReference>
<comment type="caution">
    <text evidence="1">The sequence shown here is derived from an EMBL/GenBank/DDBJ whole genome shotgun (WGS) entry which is preliminary data.</text>
</comment>
<reference evidence="1" key="1">
    <citation type="submission" date="2020-08" db="EMBL/GenBank/DDBJ databases">
        <title>Multicomponent nature underlies the extraordinary mechanical properties of spider dragline silk.</title>
        <authorList>
            <person name="Kono N."/>
            <person name="Nakamura H."/>
            <person name="Mori M."/>
            <person name="Yoshida Y."/>
            <person name="Ohtoshi R."/>
            <person name="Malay A.D."/>
            <person name="Moran D.A.P."/>
            <person name="Tomita M."/>
            <person name="Numata K."/>
            <person name="Arakawa K."/>
        </authorList>
    </citation>
    <scope>NUCLEOTIDE SEQUENCE</scope>
</reference>
<sequence>MIIQYILIVIRNDSQQRSSGIAEDNSSCKFFLVSLPLGQSFANRSNLTVKRSTSTHRHVERKHFGENSGTYIRAIKQVGSIGKDLKPLWFSVKNI</sequence>
<name>A0A8X6IMV4_9ARAC</name>
<organism evidence="1 2">
    <name type="scientific">Trichonephila inaurata madagascariensis</name>
    <dbReference type="NCBI Taxonomy" id="2747483"/>
    <lineage>
        <taxon>Eukaryota</taxon>
        <taxon>Metazoa</taxon>
        <taxon>Ecdysozoa</taxon>
        <taxon>Arthropoda</taxon>
        <taxon>Chelicerata</taxon>
        <taxon>Arachnida</taxon>
        <taxon>Araneae</taxon>
        <taxon>Araneomorphae</taxon>
        <taxon>Entelegynae</taxon>
        <taxon>Araneoidea</taxon>
        <taxon>Nephilidae</taxon>
        <taxon>Trichonephila</taxon>
        <taxon>Trichonephila inaurata</taxon>
    </lineage>
</organism>
<accession>A0A8X6IMV4</accession>
<proteinExistence type="predicted"/>
<dbReference type="OrthoDB" id="10463892at2759"/>
<keyword evidence="2" id="KW-1185">Reference proteome</keyword>
<protein>
    <submittedName>
        <fullName evidence="1">Uncharacterized protein</fullName>
    </submittedName>
</protein>
<evidence type="ECO:0000313" key="1">
    <source>
        <dbReference type="EMBL" id="GFS51507.1"/>
    </source>
</evidence>
<gene>
    <name evidence="1" type="ORF">TNIN_493381</name>
</gene>
<dbReference type="EMBL" id="BMAV01026555">
    <property type="protein sequence ID" value="GFS51507.1"/>
    <property type="molecule type" value="Genomic_DNA"/>
</dbReference>
<dbReference type="AlphaFoldDB" id="A0A8X6IMV4"/>